<evidence type="ECO:0000313" key="3">
    <source>
        <dbReference type="Proteomes" id="UP000660861"/>
    </source>
</evidence>
<protein>
    <submittedName>
        <fullName evidence="2">ABC transporter permease</fullName>
    </submittedName>
</protein>
<proteinExistence type="predicted"/>
<feature type="transmembrane region" description="Helical" evidence="1">
    <location>
        <begin position="141"/>
        <end position="173"/>
    </location>
</feature>
<organism evidence="2 3">
    <name type="scientific">Zongyangia hominis</name>
    <dbReference type="NCBI Taxonomy" id="2763677"/>
    <lineage>
        <taxon>Bacteria</taxon>
        <taxon>Bacillati</taxon>
        <taxon>Bacillota</taxon>
        <taxon>Clostridia</taxon>
        <taxon>Eubacteriales</taxon>
        <taxon>Oscillospiraceae</taxon>
        <taxon>Zongyangia</taxon>
    </lineage>
</organism>
<feature type="transmembrane region" description="Helical" evidence="1">
    <location>
        <begin position="26"/>
        <end position="45"/>
    </location>
</feature>
<feature type="transmembrane region" description="Helical" evidence="1">
    <location>
        <begin position="282"/>
        <end position="302"/>
    </location>
</feature>
<feature type="transmembrane region" description="Helical" evidence="1">
    <location>
        <begin position="65"/>
        <end position="89"/>
    </location>
</feature>
<evidence type="ECO:0000313" key="2">
    <source>
        <dbReference type="EMBL" id="MBC8570821.1"/>
    </source>
</evidence>
<keyword evidence="3" id="KW-1185">Reference proteome</keyword>
<reference evidence="2" key="1">
    <citation type="submission" date="2020-08" db="EMBL/GenBank/DDBJ databases">
        <title>Genome public.</title>
        <authorList>
            <person name="Liu C."/>
            <person name="Sun Q."/>
        </authorList>
    </citation>
    <scope>NUCLEOTIDE SEQUENCE</scope>
    <source>
        <strain evidence="2">NSJ-54</strain>
    </source>
</reference>
<dbReference type="EMBL" id="JACRTC010000005">
    <property type="protein sequence ID" value="MBC8570821.1"/>
    <property type="molecule type" value="Genomic_DNA"/>
</dbReference>
<dbReference type="RefSeq" id="WP_262397915.1">
    <property type="nucleotide sequence ID" value="NZ_JACRTC010000005.1"/>
</dbReference>
<sequence length="735" mass="81021">MTTKISLSNQQRTGFLFRHAVKRLKGVGFISCIVYLAVFTIPFIIRSVQAQEEYFASEVGKIYGFTGALLFILPVVMPLFTGVMSFQFMHQADRADLYYSLPVRRPTLFFTHFLAGLTVSILPLLVIYLPSAVMVLIKNPFGITLVSLLTEFLTLCLTLFISYTLVCFIGVFTPTVLDHVLYTGGIGAAISLGIGYTVQALSQMLVGFSGGALLLRNFGSLWCNPFLLSYRIFIDNDRYRWPLLLSFLALAVVCLLLSVFGFCRHGCERAGRVGGRTLVKEICKYVGAYVGGLLLSLALGGMTDLSPGVMIVGLLLGSFIAYTIIEAVSMRSFRTFGRSMKGYAVTAVCLLALFSVARFDLMGYQNRVPSTQQIASVSIDYFGVSDTHVSHGEGNPRLTLETPEAIEAVRNLHTGLVESLVPMGGREADYYFGGTEIAKTVTVSYHLKNGLTLQRRYEKVMRADFPYFEALCVVPEFRQKTDLSAMVEPNRFNSFQLYNAVGQKAALMNLDLEKQAELLDAIAKDRASETPQQFARPQSPSLGSIVITATPSALGENLALLQKNGLNSYHGVVVIGTHYENTLALLKKWGFDQNLDLPSGQVKVAYVDYSGTMFGQETPLFLSEPNGDNGYRTSIGMLEEGAWGKEPSSILNPEEIQALLSCSYQQYTNEQGYVVAYVVEGATEAQMLLIPYEKAPEFLKKALDNYEVDVTSSYYEGTPADTVKTPPITAQTIRE</sequence>
<evidence type="ECO:0000256" key="1">
    <source>
        <dbReference type="SAM" id="Phobius"/>
    </source>
</evidence>
<keyword evidence="1" id="KW-0472">Membrane</keyword>
<keyword evidence="1" id="KW-1133">Transmembrane helix</keyword>
<gene>
    <name evidence="2" type="ORF">H8709_08270</name>
</gene>
<feature type="transmembrane region" description="Helical" evidence="1">
    <location>
        <begin position="308"/>
        <end position="328"/>
    </location>
</feature>
<feature type="transmembrane region" description="Helical" evidence="1">
    <location>
        <begin position="340"/>
        <end position="359"/>
    </location>
</feature>
<feature type="transmembrane region" description="Helical" evidence="1">
    <location>
        <begin position="109"/>
        <end position="129"/>
    </location>
</feature>
<dbReference type="Proteomes" id="UP000660861">
    <property type="component" value="Unassembled WGS sequence"/>
</dbReference>
<name>A0A926EFC8_9FIRM</name>
<accession>A0A926EFC8</accession>
<dbReference type="AlphaFoldDB" id="A0A926EFC8"/>
<comment type="caution">
    <text evidence="2">The sequence shown here is derived from an EMBL/GenBank/DDBJ whole genome shotgun (WGS) entry which is preliminary data.</text>
</comment>
<feature type="transmembrane region" description="Helical" evidence="1">
    <location>
        <begin position="179"/>
        <end position="201"/>
    </location>
</feature>
<feature type="transmembrane region" description="Helical" evidence="1">
    <location>
        <begin position="239"/>
        <end position="262"/>
    </location>
</feature>
<keyword evidence="1" id="KW-0812">Transmembrane</keyword>